<dbReference type="EMBL" id="CAJVPW010010187">
    <property type="protein sequence ID" value="CAG8612718.1"/>
    <property type="molecule type" value="Genomic_DNA"/>
</dbReference>
<evidence type="ECO:0000313" key="2">
    <source>
        <dbReference type="Proteomes" id="UP000789366"/>
    </source>
</evidence>
<feature type="non-terminal residue" evidence="1">
    <location>
        <position position="1"/>
    </location>
</feature>
<organism evidence="1 2">
    <name type="scientific">Cetraspora pellucida</name>
    <dbReference type="NCBI Taxonomy" id="1433469"/>
    <lineage>
        <taxon>Eukaryota</taxon>
        <taxon>Fungi</taxon>
        <taxon>Fungi incertae sedis</taxon>
        <taxon>Mucoromycota</taxon>
        <taxon>Glomeromycotina</taxon>
        <taxon>Glomeromycetes</taxon>
        <taxon>Diversisporales</taxon>
        <taxon>Gigasporaceae</taxon>
        <taxon>Cetraspora</taxon>
    </lineage>
</organism>
<accession>A0ACA9MUN2</accession>
<protein>
    <submittedName>
        <fullName evidence="1">16981_t:CDS:1</fullName>
    </submittedName>
</protein>
<dbReference type="Proteomes" id="UP000789366">
    <property type="component" value="Unassembled WGS sequence"/>
</dbReference>
<keyword evidence="2" id="KW-1185">Reference proteome</keyword>
<sequence length="71" mass="8104">SAITRANEFHEHFVADNGVLMCRFCDLAVNYEVKSTITTHINSKKHITNKAMKEQREKDLTSNVLNKEGLL</sequence>
<evidence type="ECO:0000313" key="1">
    <source>
        <dbReference type="EMBL" id="CAG8612718.1"/>
    </source>
</evidence>
<reference evidence="1" key="1">
    <citation type="submission" date="2021-06" db="EMBL/GenBank/DDBJ databases">
        <authorList>
            <person name="Kallberg Y."/>
            <person name="Tangrot J."/>
            <person name="Rosling A."/>
        </authorList>
    </citation>
    <scope>NUCLEOTIDE SEQUENCE</scope>
    <source>
        <strain evidence="1">28 12/20/2015</strain>
    </source>
</reference>
<gene>
    <name evidence="1" type="ORF">SPELUC_LOCUS7557</name>
</gene>
<proteinExistence type="predicted"/>
<name>A0ACA9MUN2_9GLOM</name>
<comment type="caution">
    <text evidence="1">The sequence shown here is derived from an EMBL/GenBank/DDBJ whole genome shotgun (WGS) entry which is preliminary data.</text>
</comment>